<evidence type="ECO:0008006" key="6">
    <source>
        <dbReference type="Google" id="ProtNLM"/>
    </source>
</evidence>
<dbReference type="EMBL" id="JARBHB010000009">
    <property type="protein sequence ID" value="KAJ8875796.1"/>
    <property type="molecule type" value="Genomic_DNA"/>
</dbReference>
<protein>
    <recommendedName>
        <fullName evidence="6">Glutathione S-transferase</fullName>
    </recommendedName>
</protein>
<dbReference type="Gene3D" id="3.40.30.10">
    <property type="entry name" value="Glutaredoxin"/>
    <property type="match status" value="1"/>
</dbReference>
<dbReference type="Proteomes" id="UP001159363">
    <property type="component" value="Chromosome 8"/>
</dbReference>
<evidence type="ECO:0000259" key="3">
    <source>
        <dbReference type="PROSITE" id="PS50405"/>
    </source>
</evidence>
<dbReference type="PROSITE" id="PS50405">
    <property type="entry name" value="GST_CTER"/>
    <property type="match status" value="1"/>
</dbReference>
<gene>
    <name evidence="4" type="ORF">PR048_023695</name>
</gene>
<dbReference type="PANTHER" id="PTHR43969">
    <property type="entry name" value="GLUTATHIONE S TRANSFERASE D10, ISOFORM A-RELATED"/>
    <property type="match status" value="1"/>
</dbReference>
<evidence type="ECO:0000259" key="2">
    <source>
        <dbReference type="PROSITE" id="PS50404"/>
    </source>
</evidence>
<evidence type="ECO:0000313" key="5">
    <source>
        <dbReference type="Proteomes" id="UP001159363"/>
    </source>
</evidence>
<organism evidence="4 5">
    <name type="scientific">Dryococelus australis</name>
    <dbReference type="NCBI Taxonomy" id="614101"/>
    <lineage>
        <taxon>Eukaryota</taxon>
        <taxon>Metazoa</taxon>
        <taxon>Ecdysozoa</taxon>
        <taxon>Arthropoda</taxon>
        <taxon>Hexapoda</taxon>
        <taxon>Insecta</taxon>
        <taxon>Pterygota</taxon>
        <taxon>Neoptera</taxon>
        <taxon>Polyneoptera</taxon>
        <taxon>Phasmatodea</taxon>
        <taxon>Verophasmatodea</taxon>
        <taxon>Anareolatae</taxon>
        <taxon>Phasmatidae</taxon>
        <taxon>Eurycanthinae</taxon>
        <taxon>Dryococelus</taxon>
    </lineage>
</organism>
<name>A0ABQ9GUW6_9NEOP</name>
<reference evidence="4 5" key="1">
    <citation type="submission" date="2023-02" db="EMBL/GenBank/DDBJ databases">
        <title>LHISI_Scaffold_Assembly.</title>
        <authorList>
            <person name="Stuart O.P."/>
            <person name="Cleave R."/>
            <person name="Magrath M.J.L."/>
            <person name="Mikheyev A.S."/>
        </authorList>
    </citation>
    <scope>NUCLEOTIDE SEQUENCE [LARGE SCALE GENOMIC DNA]</scope>
    <source>
        <strain evidence="4">Daus_M_001</strain>
        <tissue evidence="4">Leg muscle</tissue>
    </source>
</reference>
<dbReference type="Gene3D" id="1.20.1050.10">
    <property type="match status" value="2"/>
</dbReference>
<dbReference type="SUPFAM" id="SSF47616">
    <property type="entry name" value="GST C-terminal domain-like"/>
    <property type="match status" value="2"/>
</dbReference>
<sequence>MSGLKLYSVSDSPPTLSVRLLLEALALPHDLVDVDFAAGQHLTEEYAKGGAKRDIPENTRRPAASSATIPTCEKPGRYPQGIEPGSPRWEESSMTTTSPRPRVAILQYLADKYAKNGDLYPKDQQKRAVVNHRLVFNLSTYYRYIGEYVMAPIFYAYERTALGLKKTNIGLSVFNTFLERYATKFAAGAQRQGGLPAVGGLRARAPVPPTGQIFSPLAALGISQQAYEMTIADMALVTSTMCLEAINFDLSPYPRVNQWYADFKSDYPSLWHIAEQGMKEIRHFDGNPPDLSALKHPIHPTQKK</sequence>
<accession>A0ABQ9GUW6</accession>
<dbReference type="SUPFAM" id="SSF52833">
    <property type="entry name" value="Thioredoxin-like"/>
    <property type="match status" value="1"/>
</dbReference>
<comment type="caution">
    <text evidence="4">The sequence shown here is derived from an EMBL/GenBank/DDBJ whole genome shotgun (WGS) entry which is preliminary data.</text>
</comment>
<keyword evidence="5" id="KW-1185">Reference proteome</keyword>
<dbReference type="InterPro" id="IPR010987">
    <property type="entry name" value="Glutathione-S-Trfase_C-like"/>
</dbReference>
<feature type="region of interest" description="Disordered" evidence="1">
    <location>
        <begin position="47"/>
        <end position="96"/>
    </location>
</feature>
<feature type="domain" description="GST N-terminal" evidence="2">
    <location>
        <begin position="2"/>
        <end position="117"/>
    </location>
</feature>
<feature type="compositionally biased region" description="Basic and acidic residues" evidence="1">
    <location>
        <begin position="47"/>
        <end position="60"/>
    </location>
</feature>
<dbReference type="InterPro" id="IPR036282">
    <property type="entry name" value="Glutathione-S-Trfase_C_sf"/>
</dbReference>
<feature type="region of interest" description="Disordered" evidence="1">
    <location>
        <begin position="285"/>
        <end position="304"/>
    </location>
</feature>
<evidence type="ECO:0000256" key="1">
    <source>
        <dbReference type="SAM" id="MobiDB-lite"/>
    </source>
</evidence>
<dbReference type="PROSITE" id="PS50404">
    <property type="entry name" value="GST_NTER"/>
    <property type="match status" value="1"/>
</dbReference>
<dbReference type="InterPro" id="IPR004045">
    <property type="entry name" value="Glutathione_S-Trfase_N"/>
</dbReference>
<proteinExistence type="predicted"/>
<feature type="domain" description="GST C-terminal" evidence="3">
    <location>
        <begin position="123"/>
        <end position="289"/>
    </location>
</feature>
<dbReference type="InterPro" id="IPR036249">
    <property type="entry name" value="Thioredoxin-like_sf"/>
</dbReference>
<dbReference type="PANTHER" id="PTHR43969:SF7">
    <property type="entry name" value="GST-CONTAINING FLYWCH ZINC-FINGER PROTEIN"/>
    <property type="match status" value="1"/>
</dbReference>
<evidence type="ECO:0000313" key="4">
    <source>
        <dbReference type="EMBL" id="KAJ8875796.1"/>
    </source>
</evidence>